<keyword evidence="9" id="KW-1015">Disulfide bond</keyword>
<evidence type="ECO:0000313" key="15">
    <source>
        <dbReference type="RefSeq" id="XP_008579102.1"/>
    </source>
</evidence>
<keyword evidence="14" id="KW-1185">Reference proteome</keyword>
<feature type="domain" description="Peptidase S1" evidence="13">
    <location>
        <begin position="253"/>
        <end position="483"/>
    </location>
</feature>
<accession>A0ABM0RER1</accession>
<dbReference type="InterPro" id="IPR043504">
    <property type="entry name" value="Peptidase_S1_PA_chymotrypsin"/>
</dbReference>
<reference evidence="15" key="1">
    <citation type="submission" date="2025-08" db="UniProtKB">
        <authorList>
            <consortium name="RefSeq"/>
        </authorList>
    </citation>
    <scope>IDENTIFICATION</scope>
</reference>
<evidence type="ECO:0000256" key="7">
    <source>
        <dbReference type="ARBA" id="ARBA00022989"/>
    </source>
</evidence>
<keyword evidence="3 11" id="KW-0812">Transmembrane</keyword>
<evidence type="ECO:0000256" key="6">
    <source>
        <dbReference type="ARBA" id="ARBA00022968"/>
    </source>
</evidence>
<evidence type="ECO:0000256" key="4">
    <source>
        <dbReference type="ARBA" id="ARBA00022801"/>
    </source>
</evidence>
<dbReference type="InterPro" id="IPR000082">
    <property type="entry name" value="SEA_dom"/>
</dbReference>
<dbReference type="InterPro" id="IPR036364">
    <property type="entry name" value="SEA_dom_sf"/>
</dbReference>
<proteinExistence type="predicted"/>
<dbReference type="InterPro" id="IPR009003">
    <property type="entry name" value="Peptidase_S1_PA"/>
</dbReference>
<comment type="subcellular location">
    <subcellularLocation>
        <location evidence="1">Membrane</location>
        <topology evidence="1">Single-pass type II membrane protein</topology>
    </subcellularLocation>
</comment>
<dbReference type="SUPFAM" id="SSF82671">
    <property type="entry name" value="SEA domain"/>
    <property type="match status" value="1"/>
</dbReference>
<evidence type="ECO:0000256" key="1">
    <source>
        <dbReference type="ARBA" id="ARBA00004606"/>
    </source>
</evidence>
<keyword evidence="8 11" id="KW-0472">Membrane</keyword>
<evidence type="ECO:0000259" key="13">
    <source>
        <dbReference type="PROSITE" id="PS50240"/>
    </source>
</evidence>
<keyword evidence="6" id="KW-0735">Signal-anchor</keyword>
<dbReference type="InterPro" id="IPR001314">
    <property type="entry name" value="Peptidase_S1A"/>
</dbReference>
<dbReference type="InterPro" id="IPR018114">
    <property type="entry name" value="TRYPSIN_HIS"/>
</dbReference>
<dbReference type="InterPro" id="IPR033116">
    <property type="entry name" value="TRYPSIN_SER"/>
</dbReference>
<sequence>MDSILIAKEAIKEFFKECDIIQFVVIILVDVKNETGWKKVRSREPNQKAVAVIQLRDYHGLESCGDIKRPARVSTTSRFLNPWVVGFLVVTGVVILAVIIGLLVYFLAFDQKAYFYRSSFQILNVNYSKQLESPGTQECRNLSEKIESMINETFKKSSLRNEFVRARVVKLRQDDSGVMADVVMKFQFTRNNNRASKKRRIESVLHQMLNNSGNLEINPSTEITSITDQDTEDIFTKECGARPDVITLSEQRIIGGTEADEGDWPWQVSLEVNNVHRCGGTLISNSWILTAAHCFRSNSFASQWTATFGTSITSPTLRIGVRTIIVHQNYKHATHENDIAAVQLENSVTFTKNIHRVCLPDATQNVASGSTAYVTGWGSQEYGGNTVTNLQQVQVRIISNEACNAADSYNGAILSGMLCAGLPGGGADACQGDSGGPLVQEDSRQLWFLVGIVSWGYQCGLPDKPGVYTRVTAYRDWITEQTGI</sequence>
<keyword evidence="5 10" id="KW-0720">Serine protease</keyword>
<keyword evidence="4 10" id="KW-0378">Hydrolase</keyword>
<evidence type="ECO:0000256" key="5">
    <source>
        <dbReference type="ARBA" id="ARBA00022825"/>
    </source>
</evidence>
<dbReference type="SUPFAM" id="SSF50494">
    <property type="entry name" value="Trypsin-like serine proteases"/>
    <property type="match status" value="1"/>
</dbReference>
<keyword evidence="2 10" id="KW-0645">Protease</keyword>
<dbReference type="InterPro" id="IPR001254">
    <property type="entry name" value="Trypsin_dom"/>
</dbReference>
<dbReference type="Gene3D" id="3.30.70.960">
    <property type="entry name" value="SEA domain"/>
    <property type="match status" value="1"/>
</dbReference>
<evidence type="ECO:0000313" key="14">
    <source>
        <dbReference type="Proteomes" id="UP000694923"/>
    </source>
</evidence>
<dbReference type="PROSITE" id="PS00135">
    <property type="entry name" value="TRYPSIN_SER"/>
    <property type="match status" value="1"/>
</dbReference>
<organism evidence="14 15">
    <name type="scientific">Galeopterus variegatus</name>
    <name type="common">Malayan flying lemur</name>
    <name type="synonym">Cynocephalus variegatus</name>
    <dbReference type="NCBI Taxonomy" id="482537"/>
    <lineage>
        <taxon>Eukaryota</taxon>
        <taxon>Metazoa</taxon>
        <taxon>Chordata</taxon>
        <taxon>Craniata</taxon>
        <taxon>Vertebrata</taxon>
        <taxon>Euteleostomi</taxon>
        <taxon>Mammalia</taxon>
        <taxon>Eutheria</taxon>
        <taxon>Euarchontoglires</taxon>
        <taxon>Dermoptera</taxon>
        <taxon>Cynocephalidae</taxon>
        <taxon>Galeopterus</taxon>
    </lineage>
</organism>
<feature type="domain" description="SEA" evidence="12">
    <location>
        <begin position="112"/>
        <end position="229"/>
    </location>
</feature>
<dbReference type="PANTHER" id="PTHR24252">
    <property type="entry name" value="ACROSIN-RELATED"/>
    <property type="match status" value="1"/>
</dbReference>
<dbReference type="Pfam" id="PF00089">
    <property type="entry name" value="Trypsin"/>
    <property type="match status" value="1"/>
</dbReference>
<dbReference type="PRINTS" id="PR00722">
    <property type="entry name" value="CHYMOTRYPSIN"/>
</dbReference>
<dbReference type="RefSeq" id="XP_008579102.1">
    <property type="nucleotide sequence ID" value="XM_008580880.1"/>
</dbReference>
<dbReference type="PROSITE" id="PS00134">
    <property type="entry name" value="TRYPSIN_HIS"/>
    <property type="match status" value="1"/>
</dbReference>
<name>A0ABM0RER1_GALVR</name>
<evidence type="ECO:0000256" key="10">
    <source>
        <dbReference type="RuleBase" id="RU363034"/>
    </source>
</evidence>
<dbReference type="Proteomes" id="UP000694923">
    <property type="component" value="Unplaced"/>
</dbReference>
<feature type="transmembrane region" description="Helical" evidence="11">
    <location>
        <begin position="83"/>
        <end position="108"/>
    </location>
</feature>
<dbReference type="Pfam" id="PF01390">
    <property type="entry name" value="SEA"/>
    <property type="match status" value="1"/>
</dbReference>
<keyword evidence="7 11" id="KW-1133">Transmembrane helix</keyword>
<dbReference type="CDD" id="cd00190">
    <property type="entry name" value="Tryp_SPc"/>
    <property type="match status" value="1"/>
</dbReference>
<dbReference type="PROSITE" id="PS50240">
    <property type="entry name" value="TRYPSIN_DOM"/>
    <property type="match status" value="1"/>
</dbReference>
<evidence type="ECO:0000256" key="11">
    <source>
        <dbReference type="SAM" id="Phobius"/>
    </source>
</evidence>
<evidence type="ECO:0000256" key="9">
    <source>
        <dbReference type="ARBA" id="ARBA00023157"/>
    </source>
</evidence>
<gene>
    <name evidence="15" type="primary">LOC103597081</name>
</gene>
<dbReference type="SMART" id="SM00020">
    <property type="entry name" value="Tryp_SPc"/>
    <property type="match status" value="1"/>
</dbReference>
<evidence type="ECO:0000256" key="2">
    <source>
        <dbReference type="ARBA" id="ARBA00022670"/>
    </source>
</evidence>
<dbReference type="PANTHER" id="PTHR24252:SF26">
    <property type="entry name" value="TRANSMEMBRANE SERINE PROTEASE 9"/>
    <property type="match status" value="1"/>
</dbReference>
<evidence type="ECO:0000259" key="12">
    <source>
        <dbReference type="PROSITE" id="PS50024"/>
    </source>
</evidence>
<dbReference type="GeneID" id="103597081"/>
<evidence type="ECO:0000256" key="8">
    <source>
        <dbReference type="ARBA" id="ARBA00023136"/>
    </source>
</evidence>
<protein>
    <submittedName>
        <fullName evidence="15">Transmembrane protease serine 11D-like</fullName>
    </submittedName>
</protein>
<dbReference type="PROSITE" id="PS50024">
    <property type="entry name" value="SEA"/>
    <property type="match status" value="1"/>
</dbReference>
<evidence type="ECO:0000256" key="3">
    <source>
        <dbReference type="ARBA" id="ARBA00022692"/>
    </source>
</evidence>
<dbReference type="Gene3D" id="2.40.10.10">
    <property type="entry name" value="Trypsin-like serine proteases"/>
    <property type="match status" value="2"/>
</dbReference>